<proteinExistence type="predicted"/>
<sequence length="130" mass="14332">MWLTYLMAGLTALLAFHAFQEGGPLTVSAGVLALCGSVWAIWLAYTWPRQKGKLLSTTLTLPVIALSALQRLAEHHEHGPHPTQHEVFLVGGMVIGSAFMVWSLLKDRSSEVLEQKWRTIQCFSAKSSSL</sequence>
<organism evidence="2 3">
    <name type="scientific">Deinococcus psychrotolerans</name>
    <dbReference type="NCBI Taxonomy" id="2489213"/>
    <lineage>
        <taxon>Bacteria</taxon>
        <taxon>Thermotogati</taxon>
        <taxon>Deinococcota</taxon>
        <taxon>Deinococci</taxon>
        <taxon>Deinococcales</taxon>
        <taxon>Deinococcaceae</taxon>
        <taxon>Deinococcus</taxon>
    </lineage>
</organism>
<name>A0A3G8YG44_9DEIO</name>
<evidence type="ECO:0000256" key="1">
    <source>
        <dbReference type="SAM" id="Phobius"/>
    </source>
</evidence>
<keyword evidence="1" id="KW-0812">Transmembrane</keyword>
<keyword evidence="1" id="KW-0472">Membrane</keyword>
<keyword evidence="3" id="KW-1185">Reference proteome</keyword>
<gene>
    <name evidence="2" type="ORF">EHF33_01035</name>
</gene>
<evidence type="ECO:0000313" key="3">
    <source>
        <dbReference type="Proteomes" id="UP000276417"/>
    </source>
</evidence>
<evidence type="ECO:0000313" key="2">
    <source>
        <dbReference type="EMBL" id="AZI41514.1"/>
    </source>
</evidence>
<reference evidence="2 3" key="1">
    <citation type="submission" date="2018-11" db="EMBL/GenBank/DDBJ databases">
        <title>Deinococcus shelandsis sp. nov., isolated from South Shetland Islands soil of Antarctica.</title>
        <authorList>
            <person name="Tian J."/>
        </authorList>
    </citation>
    <scope>NUCLEOTIDE SEQUENCE [LARGE SCALE GENOMIC DNA]</scope>
    <source>
        <strain evidence="2 3">S14-83T</strain>
    </source>
</reference>
<accession>A0A3G8YG44</accession>
<keyword evidence="1" id="KW-1133">Transmembrane helix</keyword>
<feature type="transmembrane region" description="Helical" evidence="1">
    <location>
        <begin position="54"/>
        <end position="73"/>
    </location>
</feature>
<evidence type="ECO:0008006" key="4">
    <source>
        <dbReference type="Google" id="ProtNLM"/>
    </source>
</evidence>
<feature type="transmembrane region" description="Helical" evidence="1">
    <location>
        <begin position="28"/>
        <end position="47"/>
    </location>
</feature>
<feature type="transmembrane region" description="Helical" evidence="1">
    <location>
        <begin position="85"/>
        <end position="105"/>
    </location>
</feature>
<dbReference type="Proteomes" id="UP000276417">
    <property type="component" value="Chromosome 1"/>
</dbReference>
<dbReference type="EMBL" id="CP034183">
    <property type="protein sequence ID" value="AZI41514.1"/>
    <property type="molecule type" value="Genomic_DNA"/>
</dbReference>
<protein>
    <recommendedName>
        <fullName evidence="4">Transmembrane protein</fullName>
    </recommendedName>
</protein>
<dbReference type="RefSeq" id="WP_124867228.1">
    <property type="nucleotide sequence ID" value="NZ_CP034183.1"/>
</dbReference>
<dbReference type="KEGG" id="dph:EHF33_01035"/>
<dbReference type="AlphaFoldDB" id="A0A3G8YG44"/>